<protein>
    <submittedName>
        <fullName evidence="2">Uncharacterized protein</fullName>
    </submittedName>
</protein>
<name>A0A136JHH3_9PEZI</name>
<sequence>MAPGAPAYCQVAQDDEPTSLKHGAASPTSLSPAPSTSPMPLLPTAKTLTPLSMTSDDDLLHANSLKPIFEEDAADVPTSCRSHDGGAPTTTLYEPQARATAAAASAPTAPDGGTLQYEPVAPGRRTTNPITTETGLSHSPTFSPSAGTQSARHLSSSPPADASKPVAAPVPIRPQPSASLSIESSPGPAAAVAAAGAARARSATNSSNRNRLQSLSPESPSTSGIIQPHPIVRTASTKSVSLLHPAPDITLPRSRASSIARLEATAERLSMTSSIEDAIRDLHDEQKRIDSRRSSILAASVASATDGLEQPPPFPRQVSGTSSILEINNAARQGGYSPAAYVMSPASSIRSTTSRLRSGSTGLYKTTTLEDMEETHSPLSRHGPGKGSVHSVMSVGKPAVLTNIAELEPTALTQAAMDAADQLPELPTGDDSTLRIPPMDPADRTPNAHQFNDQTAMDYWDQAIADAKHEPAQEEHDEDARSIYAGSTCTYEQAERAFADFDGTHASPDVDNEDVAFMPSFEQVQQGRVSFLMPLDHDMHDEERDVPASNLPLSSQPQRLSAAARPKSYLDPDTGNTMLYYPARVPMMLNVPQRLSQKPKAETRNKRRTQVLTDMSDINRKSGMSWLPEFHNEPLMDPILDGATPASNVPPTAAEPEAITPELPSPSPRLEQAGETQPMLRENPPTMNDEARKSQMSLMPNADKRKSRMSNLGMLPPQLRASAFFDLPSETANLELKDGSATATLDSILDASAAAPVSAFTDHAFAGTLGSEVYGTEKKRKSTINRLSTADTLGVGDRRSRMHLRKPSALSRHSRLAESVRSGSLKSDGDRDDERTRLSESIDGRQREDRDSEDENDEEEGEEEEDEEELYQGPPTTLLAELQIRKQQQKLRTRAPAQAYPNGMYSTLLEMDAVAEVERRARKGKKINLAWEAPRAGDEGESDDEDLPLGLILATKSQGNLAAAVAELHRPMGLMEKREMEENEPLSQRRNRLLGPHAPPLRQPQSMASLGYERGAPGLLQPHSPRLDLHTPEEDENEEETLGARKARLQAREKSDSALPEARPVSTAFSTELLTAFKGDEAETISKDKEPTKATEEEETLGQRRRRLQAEREAREQEMGANGMLGISVQNDSLPLRLPKKHSMADVLGAHGNRVVSDDPRAIVEKMKAADGERYKQEQDRKFAAYRSQLPTNLSTPNLQTPGGYMSGRFNDGTGGGLGQARSSMALGSYNEPQRQIGNPYLMNAVAPMQNYMQPGYNQQGYGQPGFMAPSYSNPALGAPGFVPAMMNPYGMNMAGQPQPLDRVEQWRQSVRQ</sequence>
<dbReference type="OrthoDB" id="5288142at2759"/>
<feature type="compositionally biased region" description="Basic and acidic residues" evidence="1">
    <location>
        <begin position="1080"/>
        <end position="1095"/>
    </location>
</feature>
<evidence type="ECO:0000313" key="3">
    <source>
        <dbReference type="Proteomes" id="UP000070501"/>
    </source>
</evidence>
<dbReference type="STRING" id="196109.A0A136JHH3"/>
<feature type="compositionally biased region" description="Low complexity" evidence="1">
    <location>
        <begin position="650"/>
        <end position="662"/>
    </location>
</feature>
<feature type="compositionally biased region" description="Basic and acidic residues" evidence="1">
    <location>
        <begin position="1108"/>
        <end position="1118"/>
    </location>
</feature>
<feature type="region of interest" description="Disordered" evidence="1">
    <location>
        <begin position="543"/>
        <end position="569"/>
    </location>
</feature>
<feature type="compositionally biased region" description="Basic and acidic residues" evidence="1">
    <location>
        <begin position="827"/>
        <end position="850"/>
    </location>
</feature>
<feature type="region of interest" description="Disordered" evidence="1">
    <location>
        <begin position="1080"/>
        <end position="1119"/>
    </location>
</feature>
<evidence type="ECO:0000313" key="2">
    <source>
        <dbReference type="EMBL" id="KXJ96536.1"/>
    </source>
</evidence>
<feature type="compositionally biased region" description="Low complexity" evidence="1">
    <location>
        <begin position="42"/>
        <end position="51"/>
    </location>
</feature>
<reference evidence="3" key="1">
    <citation type="submission" date="2016-02" db="EMBL/GenBank/DDBJ databases">
        <title>Draft genome sequence of Microdochium bolleyi, a fungal endophyte of beachgrass.</title>
        <authorList>
            <consortium name="DOE Joint Genome Institute"/>
            <person name="David A.S."/>
            <person name="May G."/>
            <person name="Haridas S."/>
            <person name="Lim J."/>
            <person name="Wang M."/>
            <person name="Labutti K."/>
            <person name="Lipzen A."/>
            <person name="Barry K."/>
            <person name="Grigoriev I.V."/>
        </authorList>
    </citation>
    <scope>NUCLEOTIDE SEQUENCE [LARGE SCALE GENOMIC DNA]</scope>
    <source>
        <strain evidence="3">J235TASD1</strain>
    </source>
</reference>
<feature type="compositionally biased region" description="Acidic residues" evidence="1">
    <location>
        <begin position="851"/>
        <end position="870"/>
    </location>
</feature>
<feature type="region of interest" description="Disordered" evidence="1">
    <location>
        <begin position="979"/>
        <end position="1067"/>
    </location>
</feature>
<accession>A0A136JHH3</accession>
<feature type="region of interest" description="Disordered" evidence="1">
    <location>
        <begin position="370"/>
        <end position="391"/>
    </location>
</feature>
<feature type="region of interest" description="Disordered" evidence="1">
    <location>
        <begin position="640"/>
        <end position="690"/>
    </location>
</feature>
<feature type="region of interest" description="Disordered" evidence="1">
    <location>
        <begin position="1"/>
        <end position="57"/>
    </location>
</feature>
<dbReference type="InParanoid" id="A0A136JHH3"/>
<keyword evidence="3" id="KW-1185">Reference proteome</keyword>
<feature type="compositionally biased region" description="Low complexity" evidence="1">
    <location>
        <begin position="24"/>
        <end position="34"/>
    </location>
</feature>
<organism evidence="2 3">
    <name type="scientific">Microdochium bolleyi</name>
    <dbReference type="NCBI Taxonomy" id="196109"/>
    <lineage>
        <taxon>Eukaryota</taxon>
        <taxon>Fungi</taxon>
        <taxon>Dikarya</taxon>
        <taxon>Ascomycota</taxon>
        <taxon>Pezizomycotina</taxon>
        <taxon>Sordariomycetes</taxon>
        <taxon>Xylariomycetidae</taxon>
        <taxon>Xylariales</taxon>
        <taxon>Microdochiaceae</taxon>
        <taxon>Microdochium</taxon>
    </lineage>
</organism>
<feature type="region of interest" description="Disordered" evidence="1">
    <location>
        <begin position="70"/>
        <end position="227"/>
    </location>
</feature>
<evidence type="ECO:0000256" key="1">
    <source>
        <dbReference type="SAM" id="MobiDB-lite"/>
    </source>
</evidence>
<feature type="compositionally biased region" description="Low complexity" evidence="1">
    <location>
        <begin position="97"/>
        <end position="110"/>
    </location>
</feature>
<feature type="region of interest" description="Disordered" evidence="1">
    <location>
        <begin position="792"/>
        <end position="874"/>
    </location>
</feature>
<gene>
    <name evidence="2" type="ORF">Micbo1qcDRAFT_1331</name>
</gene>
<proteinExistence type="predicted"/>
<dbReference type="Proteomes" id="UP000070501">
    <property type="component" value="Unassembled WGS sequence"/>
</dbReference>
<feature type="compositionally biased region" description="Low complexity" evidence="1">
    <location>
        <begin position="189"/>
        <end position="216"/>
    </location>
</feature>
<dbReference type="EMBL" id="KQ964245">
    <property type="protein sequence ID" value="KXJ96536.1"/>
    <property type="molecule type" value="Genomic_DNA"/>
</dbReference>
<feature type="compositionally biased region" description="Polar residues" evidence="1">
    <location>
        <begin position="125"/>
        <end position="158"/>
    </location>
</feature>